<accession>A0ABR1I632</accession>
<evidence type="ECO:0000259" key="2">
    <source>
        <dbReference type="Pfam" id="PF12898"/>
    </source>
</evidence>
<proteinExistence type="predicted"/>
<evidence type="ECO:0000256" key="1">
    <source>
        <dbReference type="SAM" id="MobiDB-lite"/>
    </source>
</evidence>
<comment type="caution">
    <text evidence="3">The sequence shown here is derived from an EMBL/GenBank/DDBJ whole genome shotgun (WGS) entry which is preliminary data.</text>
</comment>
<sequence length="389" mass="42638">MAPNKNKGVFQPKTTAEVPTRFRCKVGGEWKPLDGFSQNQQKLIQNQIGNRRPIDAAHSGMTCREHASNSRSELRCEVCCLIKPRDQFSKNSLRKEDYTCVRCVAWTETQEPTVTPLPLETGHISAEEENTDPWQSDFVDNADFFEDDGLPRAPICGLDSLGLEDLDLYGLSGTEAGAMLSSVLAKSSVEGQSKADRASASGQSTASIKGLPPHLAGQSQGRPSGTKSISGASEATGSSRSVVPLPPHLLNRDRSAQSVSTATTVREDKEKQEKSRQIPFNAWDRAGRQHQVVKDPTNSSHSSAASSKSSSKLRVHDDPNVIGEWDFTPVEIPETRGGKGGWAKASECRIPQAELKKQPVLTHTSIRHIDPDIDRQRRMNYCDSDDSNY</sequence>
<dbReference type="Pfam" id="PF12898">
    <property type="entry name" value="Stc1"/>
    <property type="match status" value="1"/>
</dbReference>
<feature type="domain" description="Stc1" evidence="2">
    <location>
        <begin position="23"/>
        <end position="104"/>
    </location>
</feature>
<keyword evidence="4" id="KW-1185">Reference proteome</keyword>
<gene>
    <name evidence="3" type="ORF">QQZ08_004446</name>
</gene>
<evidence type="ECO:0000313" key="4">
    <source>
        <dbReference type="Proteomes" id="UP001498421"/>
    </source>
</evidence>
<feature type="region of interest" description="Disordered" evidence="1">
    <location>
        <begin position="194"/>
        <end position="317"/>
    </location>
</feature>
<dbReference type="InterPro" id="IPR024630">
    <property type="entry name" value="Stc1"/>
</dbReference>
<organism evidence="3 4">
    <name type="scientific">Neonectria magnoliae</name>
    <dbReference type="NCBI Taxonomy" id="2732573"/>
    <lineage>
        <taxon>Eukaryota</taxon>
        <taxon>Fungi</taxon>
        <taxon>Dikarya</taxon>
        <taxon>Ascomycota</taxon>
        <taxon>Pezizomycotina</taxon>
        <taxon>Sordariomycetes</taxon>
        <taxon>Hypocreomycetidae</taxon>
        <taxon>Hypocreales</taxon>
        <taxon>Nectriaceae</taxon>
        <taxon>Neonectria</taxon>
    </lineage>
</organism>
<feature type="compositionally biased region" description="Polar residues" evidence="1">
    <location>
        <begin position="217"/>
        <end position="241"/>
    </location>
</feature>
<protein>
    <recommendedName>
        <fullName evidence="2">Stc1 domain-containing protein</fullName>
    </recommendedName>
</protein>
<feature type="compositionally biased region" description="Low complexity" evidence="1">
    <location>
        <begin position="299"/>
        <end position="312"/>
    </location>
</feature>
<reference evidence="3 4" key="1">
    <citation type="journal article" date="2025" name="Microbiol. Resour. Announc.">
        <title>Draft genome sequences for Neonectria magnoliae and Neonectria punicea, canker pathogens of Liriodendron tulipifera and Acer saccharum in West Virginia.</title>
        <authorList>
            <person name="Petronek H.M."/>
            <person name="Kasson M.T."/>
            <person name="Metheny A.M."/>
            <person name="Stauder C.M."/>
            <person name="Lovett B."/>
            <person name="Lynch S.C."/>
            <person name="Garnas J.R."/>
            <person name="Kasson L.R."/>
            <person name="Stajich J.E."/>
        </authorList>
    </citation>
    <scope>NUCLEOTIDE SEQUENCE [LARGE SCALE GENOMIC DNA]</scope>
    <source>
        <strain evidence="3 4">NRRL 64651</strain>
    </source>
</reference>
<name>A0ABR1I632_9HYPO</name>
<feature type="compositionally biased region" description="Basic and acidic residues" evidence="1">
    <location>
        <begin position="265"/>
        <end position="276"/>
    </location>
</feature>
<dbReference type="EMBL" id="JAZAVK010000033">
    <property type="protein sequence ID" value="KAK7429039.1"/>
    <property type="molecule type" value="Genomic_DNA"/>
</dbReference>
<evidence type="ECO:0000313" key="3">
    <source>
        <dbReference type="EMBL" id="KAK7429039.1"/>
    </source>
</evidence>
<dbReference type="Proteomes" id="UP001498421">
    <property type="component" value="Unassembled WGS sequence"/>
</dbReference>